<dbReference type="STRING" id="2903.R1CP96"/>
<dbReference type="PaxDb" id="2903-EOD24788"/>
<feature type="signal peptide" evidence="2">
    <location>
        <begin position="1"/>
        <end position="36"/>
    </location>
</feature>
<dbReference type="KEGG" id="ehx:EMIHUDRAFT_457692"/>
<feature type="chain" id="PRO_5044291477" evidence="2">
    <location>
        <begin position="37"/>
        <end position="376"/>
    </location>
</feature>
<evidence type="ECO:0000256" key="1">
    <source>
        <dbReference type="SAM" id="MobiDB-lite"/>
    </source>
</evidence>
<evidence type="ECO:0000256" key="2">
    <source>
        <dbReference type="SAM" id="SignalP"/>
    </source>
</evidence>
<dbReference type="HOGENOM" id="CLU_736577_0_0_1"/>
<dbReference type="AlphaFoldDB" id="A0A0D3JMQ3"/>
<evidence type="ECO:0000313" key="3">
    <source>
        <dbReference type="EnsemblProtists" id="EOD24788"/>
    </source>
</evidence>
<dbReference type="GeneID" id="17270333"/>
<dbReference type="OMA" id="WASEDIK"/>
<dbReference type="Proteomes" id="UP000013827">
    <property type="component" value="Unassembled WGS sequence"/>
</dbReference>
<keyword evidence="2" id="KW-0732">Signal</keyword>
<dbReference type="PANTHER" id="PTHR33471">
    <property type="entry name" value="ATP-DEPENDENT ZINC METALLOPROTEASE-RELATED"/>
    <property type="match status" value="1"/>
</dbReference>
<dbReference type="PANTHER" id="PTHR33471:SF7">
    <property type="entry name" value="ATP-DEPENDENT ZINC METALLOPROTEASE-RELATED"/>
    <property type="match status" value="1"/>
</dbReference>
<organism evidence="3 4">
    <name type="scientific">Emiliania huxleyi (strain CCMP1516)</name>
    <dbReference type="NCBI Taxonomy" id="280463"/>
    <lineage>
        <taxon>Eukaryota</taxon>
        <taxon>Haptista</taxon>
        <taxon>Haptophyta</taxon>
        <taxon>Prymnesiophyceae</taxon>
        <taxon>Isochrysidales</taxon>
        <taxon>Noelaerhabdaceae</taxon>
        <taxon>Emiliania</taxon>
    </lineage>
</organism>
<proteinExistence type="predicted"/>
<sequence length="376" mass="39289">MKIFFQRMLLQLPAAAGLPALLPALLLRPTPAPSRAAPPCAAAAADWSRLVEGAPREANLAALEELSAAGAASLWKSAKVSPRPVSLGELSRTTKIPEAALDPTATEYSLQDIQDTFVKVVVGCTVGAVAWAAGSDALGLDAGLRFTGTYLLAGVPIGILAIGSTAPGILFCQRAFKKATADEEARRGALQRVVVYDEELAQQPGVFVSADQISSLAVVAVSGLIAEASAYGKALGANADLKLLNEILLRCQPPIPAGKQQELSHMTARPSPITEPIGHDADTTRYAALMAWSILQKHERALEAIAAALEEGEGAGLATCLEAAEAAEAGRDEVERAAADARAEALARETPQERAAHTPTERAAREREEMAARGRS</sequence>
<keyword evidence="4" id="KW-1185">Reference proteome</keyword>
<dbReference type="RefSeq" id="XP_005777217.1">
    <property type="nucleotide sequence ID" value="XM_005777160.1"/>
</dbReference>
<accession>A0A0D3JMQ3</accession>
<reference evidence="3" key="2">
    <citation type="submission" date="2024-10" db="UniProtKB">
        <authorList>
            <consortium name="EnsemblProtists"/>
        </authorList>
    </citation>
    <scope>IDENTIFICATION</scope>
</reference>
<feature type="region of interest" description="Disordered" evidence="1">
    <location>
        <begin position="331"/>
        <end position="376"/>
    </location>
</feature>
<dbReference type="EnsemblProtists" id="EOD24788">
    <property type="protein sequence ID" value="EOD24788"/>
    <property type="gene ID" value="EMIHUDRAFT_457692"/>
</dbReference>
<evidence type="ECO:0000313" key="4">
    <source>
        <dbReference type="Proteomes" id="UP000013827"/>
    </source>
</evidence>
<protein>
    <submittedName>
        <fullName evidence="3">Uncharacterized protein</fullName>
    </submittedName>
</protein>
<reference evidence="4" key="1">
    <citation type="journal article" date="2013" name="Nature">
        <title>Pan genome of the phytoplankton Emiliania underpins its global distribution.</title>
        <authorList>
            <person name="Read B.A."/>
            <person name="Kegel J."/>
            <person name="Klute M.J."/>
            <person name="Kuo A."/>
            <person name="Lefebvre S.C."/>
            <person name="Maumus F."/>
            <person name="Mayer C."/>
            <person name="Miller J."/>
            <person name="Monier A."/>
            <person name="Salamov A."/>
            <person name="Young J."/>
            <person name="Aguilar M."/>
            <person name="Claverie J.M."/>
            <person name="Frickenhaus S."/>
            <person name="Gonzalez K."/>
            <person name="Herman E.K."/>
            <person name="Lin Y.C."/>
            <person name="Napier J."/>
            <person name="Ogata H."/>
            <person name="Sarno A.F."/>
            <person name="Shmutz J."/>
            <person name="Schroeder D."/>
            <person name="de Vargas C."/>
            <person name="Verret F."/>
            <person name="von Dassow P."/>
            <person name="Valentin K."/>
            <person name="Van de Peer Y."/>
            <person name="Wheeler G."/>
            <person name="Dacks J.B."/>
            <person name="Delwiche C.F."/>
            <person name="Dyhrman S.T."/>
            <person name="Glockner G."/>
            <person name="John U."/>
            <person name="Richards T."/>
            <person name="Worden A.Z."/>
            <person name="Zhang X."/>
            <person name="Grigoriev I.V."/>
            <person name="Allen A.E."/>
            <person name="Bidle K."/>
            <person name="Borodovsky M."/>
            <person name="Bowler C."/>
            <person name="Brownlee C."/>
            <person name="Cock J.M."/>
            <person name="Elias M."/>
            <person name="Gladyshev V.N."/>
            <person name="Groth M."/>
            <person name="Guda C."/>
            <person name="Hadaegh A."/>
            <person name="Iglesias-Rodriguez M.D."/>
            <person name="Jenkins J."/>
            <person name="Jones B.M."/>
            <person name="Lawson T."/>
            <person name="Leese F."/>
            <person name="Lindquist E."/>
            <person name="Lobanov A."/>
            <person name="Lomsadze A."/>
            <person name="Malik S.B."/>
            <person name="Marsh M.E."/>
            <person name="Mackinder L."/>
            <person name="Mock T."/>
            <person name="Mueller-Roeber B."/>
            <person name="Pagarete A."/>
            <person name="Parker M."/>
            <person name="Probert I."/>
            <person name="Quesneville H."/>
            <person name="Raines C."/>
            <person name="Rensing S.A."/>
            <person name="Riano-Pachon D.M."/>
            <person name="Richier S."/>
            <person name="Rokitta S."/>
            <person name="Shiraiwa Y."/>
            <person name="Soanes D.M."/>
            <person name="van der Giezen M."/>
            <person name="Wahlund T.M."/>
            <person name="Williams B."/>
            <person name="Wilson W."/>
            <person name="Wolfe G."/>
            <person name="Wurch L.L."/>
        </authorList>
    </citation>
    <scope>NUCLEOTIDE SEQUENCE</scope>
</reference>
<name>A0A0D3JMQ3_EMIH1</name>